<organism evidence="1">
    <name type="scientific">Rhizophora mucronata</name>
    <name type="common">Asiatic mangrove</name>
    <dbReference type="NCBI Taxonomy" id="61149"/>
    <lineage>
        <taxon>Eukaryota</taxon>
        <taxon>Viridiplantae</taxon>
        <taxon>Streptophyta</taxon>
        <taxon>Embryophyta</taxon>
        <taxon>Tracheophyta</taxon>
        <taxon>Spermatophyta</taxon>
        <taxon>Magnoliopsida</taxon>
        <taxon>eudicotyledons</taxon>
        <taxon>Gunneridae</taxon>
        <taxon>Pentapetalae</taxon>
        <taxon>rosids</taxon>
        <taxon>fabids</taxon>
        <taxon>Malpighiales</taxon>
        <taxon>Rhizophoraceae</taxon>
        <taxon>Rhizophora</taxon>
    </lineage>
</organism>
<evidence type="ECO:0000313" key="1">
    <source>
        <dbReference type="EMBL" id="MBX36903.1"/>
    </source>
</evidence>
<reference evidence="1" key="1">
    <citation type="submission" date="2018-02" db="EMBL/GenBank/DDBJ databases">
        <title>Rhizophora mucronata_Transcriptome.</title>
        <authorList>
            <person name="Meera S.P."/>
            <person name="Sreeshan A."/>
            <person name="Augustine A."/>
        </authorList>
    </citation>
    <scope>NUCLEOTIDE SEQUENCE</scope>
    <source>
        <tissue evidence="1">Leaf</tissue>
    </source>
</reference>
<sequence length="31" mass="3435">MNNTCFNNISASNMHNLLPGKKGGQKEHSYV</sequence>
<dbReference type="EMBL" id="GGEC01056419">
    <property type="protein sequence ID" value="MBX36903.1"/>
    <property type="molecule type" value="Transcribed_RNA"/>
</dbReference>
<dbReference type="AlphaFoldDB" id="A0A2P2N353"/>
<accession>A0A2P2N353</accession>
<name>A0A2P2N353_RHIMU</name>
<protein>
    <submittedName>
        <fullName evidence="1">Uncharacterized protein</fullName>
    </submittedName>
</protein>
<proteinExistence type="predicted"/>